<dbReference type="EMBL" id="CAKOAT010000002">
    <property type="protein sequence ID" value="CAH8282484.1"/>
    <property type="molecule type" value="Genomic_DNA"/>
</dbReference>
<keyword evidence="1" id="KW-0812">Transmembrane</keyword>
<name>A0ABC8IMJ4_ERUVS</name>
<proteinExistence type="predicted"/>
<keyword evidence="3" id="KW-1185">Reference proteome</keyword>
<reference evidence="2 3" key="1">
    <citation type="submission" date="2022-03" db="EMBL/GenBank/DDBJ databases">
        <authorList>
            <person name="Macdonald S."/>
            <person name="Ahmed S."/>
            <person name="Newling K."/>
        </authorList>
    </citation>
    <scope>NUCLEOTIDE SEQUENCE [LARGE SCALE GENOMIC DNA]</scope>
</reference>
<organism evidence="2 3">
    <name type="scientific">Eruca vesicaria subsp. sativa</name>
    <name type="common">Garden rocket</name>
    <name type="synonym">Eruca sativa</name>
    <dbReference type="NCBI Taxonomy" id="29727"/>
    <lineage>
        <taxon>Eukaryota</taxon>
        <taxon>Viridiplantae</taxon>
        <taxon>Streptophyta</taxon>
        <taxon>Embryophyta</taxon>
        <taxon>Tracheophyta</taxon>
        <taxon>Spermatophyta</taxon>
        <taxon>Magnoliopsida</taxon>
        <taxon>eudicotyledons</taxon>
        <taxon>Gunneridae</taxon>
        <taxon>Pentapetalae</taxon>
        <taxon>rosids</taxon>
        <taxon>malvids</taxon>
        <taxon>Brassicales</taxon>
        <taxon>Brassicaceae</taxon>
        <taxon>Brassiceae</taxon>
        <taxon>Eruca</taxon>
    </lineage>
</organism>
<dbReference type="Proteomes" id="UP001642260">
    <property type="component" value="Unassembled WGS sequence"/>
</dbReference>
<keyword evidence="1" id="KW-1133">Transmembrane helix</keyword>
<evidence type="ECO:0000313" key="2">
    <source>
        <dbReference type="EMBL" id="CAH8282484.1"/>
    </source>
</evidence>
<accession>A0ABC8IMJ4</accession>
<sequence>MDPFLRKFSAPWPILLQAATWTVLLMVTVAFASLAPEMAFVSTLSSSSNLCGGGRDGLVRIPIDLPGEMVCVPSQTVRRSPFDLFVPTVFAGIMVVASVSLIRSCFGIESDV</sequence>
<dbReference type="PANTHER" id="PTHR34658:SF7">
    <property type="entry name" value="FORKHEAD BOX PROTEIN G1"/>
    <property type="match status" value="1"/>
</dbReference>
<dbReference type="AlphaFoldDB" id="A0ABC8IMJ4"/>
<dbReference type="PANTHER" id="PTHR34658">
    <property type="entry name" value="OS01G0151800 PROTEIN"/>
    <property type="match status" value="1"/>
</dbReference>
<evidence type="ECO:0000313" key="3">
    <source>
        <dbReference type="Proteomes" id="UP001642260"/>
    </source>
</evidence>
<gene>
    <name evidence="2" type="ORF">ERUC_LOCUS425</name>
</gene>
<feature type="transmembrane region" description="Helical" evidence="1">
    <location>
        <begin position="84"/>
        <end position="106"/>
    </location>
</feature>
<evidence type="ECO:0000256" key="1">
    <source>
        <dbReference type="SAM" id="Phobius"/>
    </source>
</evidence>
<comment type="caution">
    <text evidence="2">The sequence shown here is derived from an EMBL/GenBank/DDBJ whole genome shotgun (WGS) entry which is preliminary data.</text>
</comment>
<keyword evidence="1" id="KW-0472">Membrane</keyword>
<protein>
    <submittedName>
        <fullName evidence="2">Uncharacterized protein</fullName>
    </submittedName>
</protein>